<evidence type="ECO:0000313" key="1">
    <source>
        <dbReference type="EMBL" id="SMC40367.1"/>
    </source>
</evidence>
<sequence length="371" mass="40263">MSVIQRNTRTIDLSAIENNMRAIRASVPPQAKVLAVVKADGYGHGAVETARAAIRGGAEMLAVAAVSEGIQLRKAGIEIPILVLGAVSPFDVQAGTEYSLIQTVCSPEMVYLCEETGDALGKQTEVHMKIDTGMGRIGVRNEEERDLVLKAAGDCPHVKITGVFTHFSDADGNEDGIAFTKEQYKKFLKLTESLPETVLRHCCNSAAIHRFPEMALDMVRAGISLYGYPPVPTETELKPCMTWTATVSYVKELPAGSFVSYGRTYQNDKPVRAATVTCGYADGYFRSCGKEGYVLIRGKRAKIIGRICMDQMMADVTDIDGVAAGDEVVLMGQSGNESIDAEEIASWTGTISYEILCSSAGRVDRQYFNHH</sequence>
<dbReference type="EMBL" id="FWXZ01000001">
    <property type="protein sequence ID" value="SMC40367.1"/>
    <property type="molecule type" value="Genomic_DNA"/>
</dbReference>
<evidence type="ECO:0000313" key="2">
    <source>
        <dbReference type="Proteomes" id="UP000192328"/>
    </source>
</evidence>
<reference evidence="1" key="1">
    <citation type="submission" date="2017-04" db="EMBL/GenBank/DDBJ databases">
        <authorList>
            <person name="Varghese N."/>
            <person name="Submissions S."/>
        </authorList>
    </citation>
    <scope>NUCLEOTIDE SEQUENCE</scope>
    <source>
        <strain evidence="1">WTE2008</strain>
    </source>
</reference>
<accession>A0AC61PIZ4</accession>
<gene>
    <name evidence="1" type="ORF">SAMN06297397_0677</name>
</gene>
<proteinExistence type="predicted"/>
<name>A0AC61PIZ4_9FIRM</name>
<dbReference type="Proteomes" id="UP000192328">
    <property type="component" value="Unassembled WGS sequence"/>
</dbReference>
<organism evidence="1 2">
    <name type="scientific">Aristaeella lactis</name>
    <dbReference type="NCBI Taxonomy" id="3046383"/>
    <lineage>
        <taxon>Bacteria</taxon>
        <taxon>Bacillati</taxon>
        <taxon>Bacillota</taxon>
        <taxon>Clostridia</taxon>
        <taxon>Eubacteriales</taxon>
        <taxon>Aristaeellaceae</taxon>
        <taxon>Aristaeella</taxon>
    </lineage>
</organism>
<comment type="caution">
    <text evidence="1">The sequence shown here is derived from an EMBL/GenBank/DDBJ whole genome shotgun (WGS) entry which is preliminary data.</text>
</comment>
<keyword evidence="2" id="KW-1185">Reference proteome</keyword>
<protein>
    <submittedName>
        <fullName evidence="1">Alanine racemase</fullName>
    </submittedName>
</protein>